<name>A0A2V1P7M8_9RHOB</name>
<accession>A0A2V1P7M8</accession>
<proteinExistence type="predicted"/>
<sequence length="210" mass="21835">MRRPILAFIAFSWLAGCADGLQLPGFGGDRTGDGIRTLSLLNGDVRVRGPAGYCVDQSASSASRGFAMLAGCALLSDRAAMMPDRSGLLTVQFGEPGSALVAQDPAALADYLRSDPGQAILASGPDGVEVGEVHVGDNLVILRFEDRAGAPVPGTTPVIWRGFTDIGDRLVTVSALSYTRAPLQRDAGRTLLELALNALGEANRPDATPS</sequence>
<dbReference type="RefSeq" id="WP_109385515.1">
    <property type="nucleotide sequence ID" value="NZ_QETF01000001.1"/>
</dbReference>
<evidence type="ECO:0000313" key="2">
    <source>
        <dbReference type="Proteomes" id="UP000245293"/>
    </source>
</evidence>
<organism evidence="1 2">
    <name type="scientific">Salibaculum griseiflavum</name>
    <dbReference type="NCBI Taxonomy" id="1914409"/>
    <lineage>
        <taxon>Bacteria</taxon>
        <taxon>Pseudomonadati</taxon>
        <taxon>Pseudomonadota</taxon>
        <taxon>Alphaproteobacteria</taxon>
        <taxon>Rhodobacterales</taxon>
        <taxon>Roseobacteraceae</taxon>
        <taxon>Salibaculum</taxon>
    </lineage>
</organism>
<dbReference type="PROSITE" id="PS51257">
    <property type="entry name" value="PROKAR_LIPOPROTEIN"/>
    <property type="match status" value="1"/>
</dbReference>
<comment type="caution">
    <text evidence="1">The sequence shown here is derived from an EMBL/GenBank/DDBJ whole genome shotgun (WGS) entry which is preliminary data.</text>
</comment>
<evidence type="ECO:0000313" key="1">
    <source>
        <dbReference type="EMBL" id="PWG18455.1"/>
    </source>
</evidence>
<gene>
    <name evidence="1" type="ORF">DFK10_00570</name>
</gene>
<dbReference type="Proteomes" id="UP000245293">
    <property type="component" value="Unassembled WGS sequence"/>
</dbReference>
<dbReference type="EMBL" id="QETF01000001">
    <property type="protein sequence ID" value="PWG18455.1"/>
    <property type="molecule type" value="Genomic_DNA"/>
</dbReference>
<reference evidence="2" key="1">
    <citation type="submission" date="2018-05" db="EMBL/GenBank/DDBJ databases">
        <authorList>
            <person name="Du Z."/>
            <person name="Wang X."/>
        </authorList>
    </citation>
    <scope>NUCLEOTIDE SEQUENCE [LARGE SCALE GENOMIC DNA]</scope>
    <source>
        <strain evidence="2">WDS4C29</strain>
    </source>
</reference>
<dbReference type="AlphaFoldDB" id="A0A2V1P7M8"/>
<keyword evidence="2" id="KW-1185">Reference proteome</keyword>
<protein>
    <submittedName>
        <fullName evidence="1">Uncharacterized protein</fullName>
    </submittedName>
</protein>
<dbReference type="OrthoDB" id="7877343at2"/>